<dbReference type="GO" id="GO:0005886">
    <property type="term" value="C:plasma membrane"/>
    <property type="evidence" value="ECO:0007669"/>
    <property type="project" value="UniProtKB-SubCell"/>
</dbReference>
<comment type="subcellular location">
    <subcellularLocation>
        <location evidence="1">Cell membrane</location>
        <topology evidence="1">Multi-pass membrane protein</topology>
    </subcellularLocation>
</comment>
<keyword evidence="3" id="KW-0813">Transport</keyword>
<dbReference type="GO" id="GO:0015252">
    <property type="term" value="F:proton channel activity"/>
    <property type="evidence" value="ECO:0007669"/>
    <property type="project" value="InterPro"/>
</dbReference>
<feature type="transmembrane region" description="Helical" evidence="11">
    <location>
        <begin position="413"/>
        <end position="432"/>
    </location>
</feature>
<evidence type="ECO:0000313" key="12">
    <source>
        <dbReference type="Proteomes" id="UP000515135"/>
    </source>
</evidence>
<feature type="transmembrane region" description="Helical" evidence="11">
    <location>
        <begin position="202"/>
        <end position="221"/>
    </location>
</feature>
<evidence type="ECO:0000256" key="5">
    <source>
        <dbReference type="ARBA" id="ARBA00022692"/>
    </source>
</evidence>
<keyword evidence="5 11" id="KW-0812">Transmembrane</keyword>
<keyword evidence="4" id="KW-1003">Cell membrane</keyword>
<dbReference type="KEGG" id="bbel:109481717"/>
<dbReference type="PANTHER" id="PTHR21522">
    <property type="entry name" value="PROTON CHANNEL OTOP"/>
    <property type="match status" value="1"/>
</dbReference>
<dbReference type="GeneID" id="109481717"/>
<evidence type="ECO:0000256" key="4">
    <source>
        <dbReference type="ARBA" id="ARBA00022475"/>
    </source>
</evidence>
<keyword evidence="8" id="KW-0406">Ion transport</keyword>
<evidence type="ECO:0000256" key="8">
    <source>
        <dbReference type="ARBA" id="ARBA00023065"/>
    </source>
</evidence>
<dbReference type="OrthoDB" id="10012950at2759"/>
<name>A0A6P5A0M1_BRABE</name>
<dbReference type="PANTHER" id="PTHR21522:SF32">
    <property type="entry name" value="OTOPETRIN-2"/>
    <property type="match status" value="1"/>
</dbReference>
<evidence type="ECO:0000256" key="9">
    <source>
        <dbReference type="ARBA" id="ARBA00023136"/>
    </source>
</evidence>
<keyword evidence="7 11" id="KW-1133">Transmembrane helix</keyword>
<dbReference type="AlphaFoldDB" id="A0A6P5A0M1"/>
<keyword evidence="10" id="KW-0407">Ion channel</keyword>
<feature type="transmembrane region" description="Helical" evidence="11">
    <location>
        <begin position="166"/>
        <end position="190"/>
    </location>
</feature>
<feature type="transmembrane region" description="Helical" evidence="11">
    <location>
        <begin position="45"/>
        <end position="65"/>
    </location>
</feature>
<feature type="transmembrane region" description="Helical" evidence="11">
    <location>
        <begin position="77"/>
        <end position="100"/>
    </location>
</feature>
<feature type="transmembrane region" description="Helical" evidence="11">
    <location>
        <begin position="377"/>
        <end position="401"/>
    </location>
</feature>
<keyword evidence="9 11" id="KW-0472">Membrane</keyword>
<feature type="transmembrane region" description="Helical" evidence="11">
    <location>
        <begin position="289"/>
        <end position="312"/>
    </location>
</feature>
<keyword evidence="6" id="KW-0375">Hydrogen ion transport</keyword>
<proteinExistence type="inferred from homology"/>
<reference evidence="13" key="1">
    <citation type="submission" date="2025-08" db="UniProtKB">
        <authorList>
            <consortium name="RefSeq"/>
        </authorList>
    </citation>
    <scope>IDENTIFICATION</scope>
    <source>
        <tissue evidence="13">Gonad</tissue>
    </source>
</reference>
<accession>A0A6P5A0M1</accession>
<evidence type="ECO:0000256" key="7">
    <source>
        <dbReference type="ARBA" id="ARBA00022989"/>
    </source>
</evidence>
<dbReference type="InterPro" id="IPR004878">
    <property type="entry name" value="Otopetrin"/>
</dbReference>
<dbReference type="Pfam" id="PF03189">
    <property type="entry name" value="Otopetrin"/>
    <property type="match status" value="1"/>
</dbReference>
<evidence type="ECO:0000256" key="1">
    <source>
        <dbReference type="ARBA" id="ARBA00004651"/>
    </source>
</evidence>
<evidence type="ECO:0000313" key="13">
    <source>
        <dbReference type="RefSeq" id="XP_019639869.1"/>
    </source>
</evidence>
<comment type="similarity">
    <text evidence="2">Belongs to the otopetrin family.</text>
</comment>
<protein>
    <submittedName>
        <fullName evidence="13">Uncharacterized protein LOC109481717</fullName>
    </submittedName>
</protein>
<organism evidence="12 13">
    <name type="scientific">Branchiostoma belcheri</name>
    <name type="common">Amphioxus</name>
    <dbReference type="NCBI Taxonomy" id="7741"/>
    <lineage>
        <taxon>Eukaryota</taxon>
        <taxon>Metazoa</taxon>
        <taxon>Chordata</taxon>
        <taxon>Cephalochordata</taxon>
        <taxon>Leptocardii</taxon>
        <taxon>Amphioxiformes</taxon>
        <taxon>Branchiostomatidae</taxon>
        <taxon>Branchiostoma</taxon>
    </lineage>
</organism>
<gene>
    <name evidence="13" type="primary">LOC109481717</name>
</gene>
<feature type="transmembrane region" description="Helical" evidence="11">
    <location>
        <begin position="345"/>
        <end position="365"/>
    </location>
</feature>
<keyword evidence="12" id="KW-1185">Reference proteome</keyword>
<dbReference type="Proteomes" id="UP000515135">
    <property type="component" value="Unplaced"/>
</dbReference>
<evidence type="ECO:0000256" key="11">
    <source>
        <dbReference type="SAM" id="Phobius"/>
    </source>
</evidence>
<evidence type="ECO:0000256" key="3">
    <source>
        <dbReference type="ARBA" id="ARBA00022448"/>
    </source>
</evidence>
<evidence type="ECO:0000256" key="2">
    <source>
        <dbReference type="ARBA" id="ARBA00006513"/>
    </source>
</evidence>
<evidence type="ECO:0000256" key="10">
    <source>
        <dbReference type="ARBA" id="ARBA00023303"/>
    </source>
</evidence>
<dbReference type="RefSeq" id="XP_019639869.1">
    <property type="nucleotide sequence ID" value="XM_019784310.1"/>
</dbReference>
<sequence>MASREDLVAVRKNRLPACCSCSRCFPNFATKWVGRRLDGSPGAKIVISIAVFLVVSVAPLMSLAINDAMDCEKQWESLRIIFIVLVYLGIPCVAVIAYVIRREPFVREDTDQAGVGAAEGLELSLLFVPVALLAVGCVALDIEFLLLYGSCAHRDEGAFPVQPSYVYSSGMAFHVGRLLLVVSQTAMLGWCFGTRSFARQKVYTVLLFTLVVLADLASWFYEMVDRPSVLCKTVNVNDVVVNNVSYKFVNVDLTCWDATIDKSSSCNYATGGDTTINLFTVEYCTFVKFQLYCQPLVGTFALLSLATMYYMWAKAREGEGGDGAAATGRQTVPNTRHAAGPLMRFFLVTVAVLSVGLWAITQQATTVSNKPDYYKVILYYSCKVLYFGLFILSTLAGCVRVQASGPWEFRSRGAVDVLLLLLSAAGALWMNVRGLEGWAKASVDLARQGCPHDATPADFVKLRALLMADAVLNLVQLVLQTTFVFSATTHGRLEGRVGSHCGLLCLFNICVWVNGSFVEVQRTPQTTCFTTPVQRAAFGPADWNVFVHLLQPVCTFYWLWSALLMLRLVLRQGRPPPRRGNGGATTVHVGEAASITVG</sequence>
<feature type="transmembrane region" description="Helical" evidence="11">
    <location>
        <begin position="549"/>
        <end position="570"/>
    </location>
</feature>
<feature type="transmembrane region" description="Helical" evidence="11">
    <location>
        <begin position="121"/>
        <end position="146"/>
    </location>
</feature>
<evidence type="ECO:0000256" key="6">
    <source>
        <dbReference type="ARBA" id="ARBA00022781"/>
    </source>
</evidence>